<dbReference type="InterPro" id="IPR038753">
    <property type="entry name" value="NFKBIL1"/>
</dbReference>
<evidence type="ECO:0000256" key="3">
    <source>
        <dbReference type="ARBA" id="ARBA00022737"/>
    </source>
</evidence>
<comment type="subcellular location">
    <subcellularLocation>
        <location evidence="1">Nucleus</location>
    </subcellularLocation>
</comment>
<keyword evidence="5" id="KW-0539">Nucleus</keyword>
<feature type="region of interest" description="Disordered" evidence="6">
    <location>
        <begin position="253"/>
        <end position="279"/>
    </location>
</feature>
<dbReference type="AlphaFoldDB" id="A0A1B9GRP3"/>
<reference evidence="7 8" key="1">
    <citation type="submission" date="2013-07" db="EMBL/GenBank/DDBJ databases">
        <title>The Genome Sequence of Cryptococcus heveanensis BCC8398.</title>
        <authorList>
            <consortium name="The Broad Institute Genome Sequencing Platform"/>
            <person name="Cuomo C."/>
            <person name="Litvintseva A."/>
            <person name="Chen Y."/>
            <person name="Heitman J."/>
            <person name="Sun S."/>
            <person name="Springer D."/>
            <person name="Dromer F."/>
            <person name="Young S.K."/>
            <person name="Zeng Q."/>
            <person name="Gargeya S."/>
            <person name="Fitzgerald M."/>
            <person name="Abouelleil A."/>
            <person name="Alvarado L."/>
            <person name="Berlin A.M."/>
            <person name="Chapman S.B."/>
            <person name="Dewar J."/>
            <person name="Goldberg J."/>
            <person name="Griggs A."/>
            <person name="Gujja S."/>
            <person name="Hansen M."/>
            <person name="Howarth C."/>
            <person name="Imamovic A."/>
            <person name="Larimer J."/>
            <person name="McCowan C."/>
            <person name="Murphy C."/>
            <person name="Pearson M."/>
            <person name="Priest M."/>
            <person name="Roberts A."/>
            <person name="Saif S."/>
            <person name="Shea T."/>
            <person name="Sykes S."/>
            <person name="Wortman J."/>
            <person name="Nusbaum C."/>
            <person name="Birren B."/>
        </authorList>
    </citation>
    <scope>NUCLEOTIDE SEQUENCE [LARGE SCALE GENOMIC DNA]</scope>
    <source>
        <strain evidence="7 8">BCC8398</strain>
    </source>
</reference>
<reference evidence="8" key="2">
    <citation type="submission" date="2013-12" db="EMBL/GenBank/DDBJ databases">
        <title>Evolution of pathogenesis and genome organization in the Tremellales.</title>
        <authorList>
            <person name="Cuomo C."/>
            <person name="Litvintseva A."/>
            <person name="Heitman J."/>
            <person name="Chen Y."/>
            <person name="Sun S."/>
            <person name="Springer D."/>
            <person name="Dromer F."/>
            <person name="Young S."/>
            <person name="Zeng Q."/>
            <person name="Chapman S."/>
            <person name="Gujja S."/>
            <person name="Saif S."/>
            <person name="Birren B."/>
        </authorList>
    </citation>
    <scope>NUCLEOTIDE SEQUENCE [LARGE SCALE GENOMIC DNA]</scope>
    <source>
        <strain evidence="8">BCC8398</strain>
    </source>
</reference>
<dbReference type="PANTHER" id="PTHR15263">
    <property type="entry name" value="I-KAPPA-B-LIKE PROTEIN IKBL"/>
    <property type="match status" value="1"/>
</dbReference>
<dbReference type="GO" id="GO:0043124">
    <property type="term" value="P:negative regulation of canonical NF-kappaB signal transduction"/>
    <property type="evidence" value="ECO:0007669"/>
    <property type="project" value="InterPro"/>
</dbReference>
<feature type="compositionally biased region" description="Gly residues" evidence="6">
    <location>
        <begin position="97"/>
        <end position="110"/>
    </location>
</feature>
<evidence type="ECO:0000256" key="6">
    <source>
        <dbReference type="SAM" id="MobiDB-lite"/>
    </source>
</evidence>
<keyword evidence="3" id="KW-0677">Repeat</keyword>
<evidence type="ECO:0000256" key="2">
    <source>
        <dbReference type="ARBA" id="ARBA00022553"/>
    </source>
</evidence>
<keyword evidence="8" id="KW-1185">Reference proteome</keyword>
<dbReference type="PANTHER" id="PTHR15263:SF1">
    <property type="entry name" value="NF-KAPPA-B INHIBITOR-LIKE PROTEIN 1"/>
    <property type="match status" value="1"/>
</dbReference>
<feature type="region of interest" description="Disordered" evidence="6">
    <location>
        <begin position="1"/>
        <end position="111"/>
    </location>
</feature>
<proteinExistence type="predicted"/>
<evidence type="ECO:0000256" key="5">
    <source>
        <dbReference type="ARBA" id="ARBA00023242"/>
    </source>
</evidence>
<name>A0A1B9GRP3_9TREE</name>
<accession>A0A1B9GRP3</accession>
<feature type="compositionally biased region" description="Basic and acidic residues" evidence="6">
    <location>
        <begin position="253"/>
        <end position="264"/>
    </location>
</feature>
<keyword evidence="4" id="KW-0040">ANK repeat</keyword>
<feature type="compositionally biased region" description="Basic and acidic residues" evidence="6">
    <location>
        <begin position="1"/>
        <end position="11"/>
    </location>
</feature>
<protein>
    <submittedName>
        <fullName evidence="7">Uncharacterized protein</fullName>
    </submittedName>
</protein>
<dbReference type="OrthoDB" id="412109at2759"/>
<sequence>MDRTGDYEVPKPSRIKLKQTSNEKAEKLYRKEQRRHARDQERISRANGYGVSPPRQSSARDESITPPRNPPRKRSSDQAQVDGDDDSDFVEEIGSRRAGGGGGEWMGGYGRKAREELERREWRDKMAWMAGTSSHDHDPFSAYQDMEDVHIPKRFREAAGMPASGAGTSSSQYHHFSSRTVHHHSSTFGTTRIAVNEVHFSGGPVPPLGSMNDDQYSSWVREGMYRKQHRAELEEAERRRRLREEKERLKEIENEKRQREEEKRIKKLKKEKGQEEEKARARERERWRERWKVLGDKEGEKDKEIVEVELSFNDIPWPIYRPSSLNSAAARALPISVDDLTIDNIRIFIHAIAEDSSCPSTSTAIGPSSTTNGTGGGGDVRKTIREAIRNYHPDRFHARILGKVRESDKELVKEGVGRVSAVLNDLAREGK</sequence>
<feature type="compositionally biased region" description="Polar residues" evidence="6">
    <location>
        <begin position="358"/>
        <end position="369"/>
    </location>
</feature>
<feature type="compositionally biased region" description="Basic and acidic residues" evidence="6">
    <location>
        <begin position="21"/>
        <end position="31"/>
    </location>
</feature>
<dbReference type="STRING" id="1296120.A0A1B9GRP3"/>
<feature type="compositionally biased region" description="Acidic residues" evidence="6">
    <location>
        <begin position="82"/>
        <end position="91"/>
    </location>
</feature>
<dbReference type="GO" id="GO:0005634">
    <property type="term" value="C:nucleus"/>
    <property type="evidence" value="ECO:0007669"/>
    <property type="project" value="UniProtKB-SubCell"/>
</dbReference>
<keyword evidence="2" id="KW-0597">Phosphoprotein</keyword>
<evidence type="ECO:0000313" key="7">
    <source>
        <dbReference type="EMBL" id="OCF33734.1"/>
    </source>
</evidence>
<evidence type="ECO:0000256" key="4">
    <source>
        <dbReference type="ARBA" id="ARBA00023043"/>
    </source>
</evidence>
<evidence type="ECO:0000313" key="8">
    <source>
        <dbReference type="Proteomes" id="UP000092666"/>
    </source>
</evidence>
<evidence type="ECO:0000256" key="1">
    <source>
        <dbReference type="ARBA" id="ARBA00004123"/>
    </source>
</evidence>
<dbReference type="EMBL" id="KI669503">
    <property type="protein sequence ID" value="OCF33734.1"/>
    <property type="molecule type" value="Genomic_DNA"/>
</dbReference>
<feature type="region of interest" description="Disordered" evidence="6">
    <location>
        <begin position="358"/>
        <end position="379"/>
    </location>
</feature>
<dbReference type="Proteomes" id="UP000092666">
    <property type="component" value="Unassembled WGS sequence"/>
</dbReference>
<organism evidence="7 8">
    <name type="scientific">Kwoniella heveanensis BCC8398</name>
    <dbReference type="NCBI Taxonomy" id="1296120"/>
    <lineage>
        <taxon>Eukaryota</taxon>
        <taxon>Fungi</taxon>
        <taxon>Dikarya</taxon>
        <taxon>Basidiomycota</taxon>
        <taxon>Agaricomycotina</taxon>
        <taxon>Tremellomycetes</taxon>
        <taxon>Tremellales</taxon>
        <taxon>Cryptococcaceae</taxon>
        <taxon>Kwoniella</taxon>
    </lineage>
</organism>
<gene>
    <name evidence="7" type="ORF">I316_04446</name>
</gene>